<keyword evidence="1" id="KW-0969">Cilium</keyword>
<evidence type="ECO:0000313" key="2">
    <source>
        <dbReference type="Proteomes" id="UP000199372"/>
    </source>
</evidence>
<sequence>MTARPIALENFDDFAPEPETSVQEVTQQDRLAAYDEGYGAGWDDGAAATRAEIEGAEAELAAHLQDLTFTFHEARAHVMRTVQPLLMQALSHALPRILHETLAHRLAEEIDALIDAGAAPEITLLVPPGAAETLAPSLRDVAGLPIVPREDADLPPGELHLRLGAESELRLDLGALDRVLDDAFAALDTINKETLAHG</sequence>
<dbReference type="EMBL" id="FOCM01000009">
    <property type="protein sequence ID" value="SEN99918.1"/>
    <property type="molecule type" value="Genomic_DNA"/>
</dbReference>
<keyword evidence="1" id="KW-0282">Flagellum</keyword>
<proteinExistence type="predicted"/>
<reference evidence="2" key="1">
    <citation type="submission" date="2016-10" db="EMBL/GenBank/DDBJ databases">
        <authorList>
            <person name="Varghese N."/>
            <person name="Submissions S."/>
        </authorList>
    </citation>
    <scope>NUCLEOTIDE SEQUENCE [LARGE SCALE GENOMIC DNA]</scope>
    <source>
        <strain evidence="2">DSM 26893</strain>
    </source>
</reference>
<accession>A0A1H8L5G6</accession>
<evidence type="ECO:0000313" key="1">
    <source>
        <dbReference type="EMBL" id="SEN99918.1"/>
    </source>
</evidence>
<dbReference type="AlphaFoldDB" id="A0A1H8L5G6"/>
<keyword evidence="1" id="KW-0966">Cell projection</keyword>
<organism evidence="1 2">
    <name type="scientific">Palleronia pelagia</name>
    <dbReference type="NCBI Taxonomy" id="387096"/>
    <lineage>
        <taxon>Bacteria</taxon>
        <taxon>Pseudomonadati</taxon>
        <taxon>Pseudomonadota</taxon>
        <taxon>Alphaproteobacteria</taxon>
        <taxon>Rhodobacterales</taxon>
        <taxon>Roseobacteraceae</taxon>
        <taxon>Palleronia</taxon>
    </lineage>
</organism>
<protein>
    <submittedName>
        <fullName evidence="1">Flagellar assembly protein FliH</fullName>
    </submittedName>
</protein>
<dbReference type="Proteomes" id="UP000199372">
    <property type="component" value="Unassembled WGS sequence"/>
</dbReference>
<name>A0A1H8L5G6_9RHOB</name>
<dbReference type="OrthoDB" id="7870971at2"/>
<keyword evidence="2" id="KW-1185">Reference proteome</keyword>
<dbReference type="RefSeq" id="WP_091846499.1">
    <property type="nucleotide sequence ID" value="NZ_FOCM01000009.1"/>
</dbReference>
<gene>
    <name evidence="1" type="ORF">SAMN04488011_10975</name>
</gene>